<dbReference type="PROSITE" id="PS51999">
    <property type="entry name" value="ZF_GRF"/>
    <property type="match status" value="1"/>
</dbReference>
<sequence>MAGSSASGSSSASQAPGESGLRKSPIPYRTRPLEYQPPMFCYCGKKAALWISWSDDNPGRRYLKCYRARDGGCSYLDWYEGPSDPFVCSLLRDLRDAVWSTKRDRAELKVALTDAEVVIERQKQGMLKALDEVERQKEQVKVVEVQLKKMKKERVVLYVLCVALAVLLLRANVV</sequence>
<dbReference type="GO" id="GO:0008270">
    <property type="term" value="F:zinc ion binding"/>
    <property type="evidence" value="ECO:0007669"/>
    <property type="project" value="UniProtKB-KW"/>
</dbReference>
<evidence type="ECO:0000256" key="6">
    <source>
        <dbReference type="SAM" id="MobiDB-lite"/>
    </source>
</evidence>
<evidence type="ECO:0000256" key="4">
    <source>
        <dbReference type="PROSITE-ProRule" id="PRU01343"/>
    </source>
</evidence>
<evidence type="ECO:0000256" key="7">
    <source>
        <dbReference type="SAM" id="Phobius"/>
    </source>
</evidence>
<keyword evidence="10" id="KW-1185">Reference proteome</keyword>
<dbReference type="EMBL" id="CP144745">
    <property type="protein sequence ID" value="WVZ50463.1"/>
    <property type="molecule type" value="Genomic_DNA"/>
</dbReference>
<feature type="domain" description="GRF-type" evidence="8">
    <location>
        <begin position="41"/>
        <end position="82"/>
    </location>
</feature>
<keyword evidence="7" id="KW-0812">Transmembrane</keyword>
<keyword evidence="3" id="KW-0862">Zinc</keyword>
<organism evidence="9 10">
    <name type="scientific">Paspalum notatum var. saurae</name>
    <dbReference type="NCBI Taxonomy" id="547442"/>
    <lineage>
        <taxon>Eukaryota</taxon>
        <taxon>Viridiplantae</taxon>
        <taxon>Streptophyta</taxon>
        <taxon>Embryophyta</taxon>
        <taxon>Tracheophyta</taxon>
        <taxon>Spermatophyta</taxon>
        <taxon>Magnoliopsida</taxon>
        <taxon>Liliopsida</taxon>
        <taxon>Poales</taxon>
        <taxon>Poaceae</taxon>
        <taxon>PACMAD clade</taxon>
        <taxon>Panicoideae</taxon>
        <taxon>Andropogonodae</taxon>
        <taxon>Paspaleae</taxon>
        <taxon>Paspalinae</taxon>
        <taxon>Paspalum</taxon>
    </lineage>
</organism>
<keyword evidence="7" id="KW-1133">Transmembrane helix</keyword>
<keyword evidence="7" id="KW-0472">Membrane</keyword>
<feature type="coiled-coil region" evidence="5">
    <location>
        <begin position="119"/>
        <end position="153"/>
    </location>
</feature>
<evidence type="ECO:0000256" key="2">
    <source>
        <dbReference type="ARBA" id="ARBA00022771"/>
    </source>
</evidence>
<evidence type="ECO:0000256" key="5">
    <source>
        <dbReference type="SAM" id="Coils"/>
    </source>
</evidence>
<keyword evidence="5" id="KW-0175">Coiled coil</keyword>
<accession>A0AAQ3SJ82</accession>
<evidence type="ECO:0000256" key="3">
    <source>
        <dbReference type="ARBA" id="ARBA00022833"/>
    </source>
</evidence>
<evidence type="ECO:0000256" key="1">
    <source>
        <dbReference type="ARBA" id="ARBA00022723"/>
    </source>
</evidence>
<dbReference type="Proteomes" id="UP001341281">
    <property type="component" value="Chromosome 01"/>
</dbReference>
<feature type="transmembrane region" description="Helical" evidence="7">
    <location>
        <begin position="155"/>
        <end position="173"/>
    </location>
</feature>
<keyword evidence="2 4" id="KW-0863">Zinc-finger</keyword>
<evidence type="ECO:0000259" key="8">
    <source>
        <dbReference type="PROSITE" id="PS51999"/>
    </source>
</evidence>
<keyword evidence="1" id="KW-0479">Metal-binding</keyword>
<dbReference type="InterPro" id="IPR010666">
    <property type="entry name" value="Znf_GRF"/>
</dbReference>
<gene>
    <name evidence="9" type="ORF">U9M48_001711</name>
</gene>
<evidence type="ECO:0000313" key="10">
    <source>
        <dbReference type="Proteomes" id="UP001341281"/>
    </source>
</evidence>
<feature type="compositionally biased region" description="Low complexity" evidence="6">
    <location>
        <begin position="1"/>
        <end position="19"/>
    </location>
</feature>
<proteinExistence type="predicted"/>
<reference evidence="9 10" key="1">
    <citation type="submission" date="2024-02" db="EMBL/GenBank/DDBJ databases">
        <title>High-quality chromosome-scale genome assembly of Pensacola bahiagrass (Paspalum notatum Flugge var. saurae).</title>
        <authorList>
            <person name="Vega J.M."/>
            <person name="Podio M."/>
            <person name="Orjuela J."/>
            <person name="Siena L.A."/>
            <person name="Pessino S.C."/>
            <person name="Combes M.C."/>
            <person name="Mariac C."/>
            <person name="Albertini E."/>
            <person name="Pupilli F."/>
            <person name="Ortiz J.P.A."/>
            <person name="Leblanc O."/>
        </authorList>
    </citation>
    <scope>NUCLEOTIDE SEQUENCE [LARGE SCALE GENOMIC DNA]</scope>
    <source>
        <strain evidence="9">R1</strain>
        <tissue evidence="9">Leaf</tissue>
    </source>
</reference>
<feature type="region of interest" description="Disordered" evidence="6">
    <location>
        <begin position="1"/>
        <end position="28"/>
    </location>
</feature>
<protein>
    <recommendedName>
        <fullName evidence="8">GRF-type domain-containing protein</fullName>
    </recommendedName>
</protein>
<dbReference type="PANTHER" id="PTHR33248">
    <property type="entry name" value="ZINC ION-BINDING PROTEIN"/>
    <property type="match status" value="1"/>
</dbReference>
<dbReference type="AlphaFoldDB" id="A0AAQ3SJ82"/>
<name>A0AAQ3SJ82_PASNO</name>
<evidence type="ECO:0000313" key="9">
    <source>
        <dbReference type="EMBL" id="WVZ50463.1"/>
    </source>
</evidence>